<name>A0A9W9ER30_9EURO</name>
<comment type="caution">
    <text evidence="1">The sequence shown here is derived from an EMBL/GenBank/DDBJ whole genome shotgun (WGS) entry which is preliminary data.</text>
</comment>
<accession>A0A9W9ER30</accession>
<protein>
    <submittedName>
        <fullName evidence="1">CAZyme family GT8</fullName>
    </submittedName>
</protein>
<organism evidence="1 2">
    <name type="scientific">Penicillium alfredii</name>
    <dbReference type="NCBI Taxonomy" id="1506179"/>
    <lineage>
        <taxon>Eukaryota</taxon>
        <taxon>Fungi</taxon>
        <taxon>Dikarya</taxon>
        <taxon>Ascomycota</taxon>
        <taxon>Pezizomycotina</taxon>
        <taxon>Eurotiomycetes</taxon>
        <taxon>Eurotiomycetidae</taxon>
        <taxon>Eurotiales</taxon>
        <taxon>Aspergillaceae</taxon>
        <taxon>Penicillium</taxon>
    </lineage>
</organism>
<proteinExistence type="predicted"/>
<dbReference type="Gene3D" id="3.90.550.10">
    <property type="entry name" value="Spore Coat Polysaccharide Biosynthesis Protein SpsA, Chain A"/>
    <property type="match status" value="1"/>
</dbReference>
<reference evidence="1" key="1">
    <citation type="submission" date="2022-11" db="EMBL/GenBank/DDBJ databases">
        <authorList>
            <person name="Petersen C."/>
        </authorList>
    </citation>
    <scope>NUCLEOTIDE SEQUENCE</scope>
    <source>
        <strain evidence="1">IBT 34128</strain>
    </source>
</reference>
<dbReference type="InterPro" id="IPR050587">
    <property type="entry name" value="GNT1/Glycosyltrans_8"/>
</dbReference>
<reference evidence="1" key="2">
    <citation type="journal article" date="2023" name="IMA Fungus">
        <title>Comparative genomic study of the Penicillium genus elucidates a diverse pangenome and 15 lateral gene transfer events.</title>
        <authorList>
            <person name="Petersen C."/>
            <person name="Sorensen T."/>
            <person name="Nielsen M.R."/>
            <person name="Sondergaard T.E."/>
            <person name="Sorensen J.L."/>
            <person name="Fitzpatrick D.A."/>
            <person name="Frisvad J.C."/>
            <person name="Nielsen K.L."/>
        </authorList>
    </citation>
    <scope>NUCLEOTIDE SEQUENCE</scope>
    <source>
        <strain evidence="1">IBT 34128</strain>
    </source>
</reference>
<dbReference type="PANTHER" id="PTHR11183">
    <property type="entry name" value="GLYCOGENIN SUBFAMILY MEMBER"/>
    <property type="match status" value="1"/>
</dbReference>
<dbReference type="Proteomes" id="UP001141434">
    <property type="component" value="Unassembled WGS sequence"/>
</dbReference>
<sequence>MLFEALHRLGSKPDRLMMYPSEFLRSESDDSPESRLLRFARDRYGVKLMPVEVQMKGGSGAPWSESYTKLLAFNQTQYDRVLNLDSDATILQSMDELFLLPRSTVAMPRAYWINPGQTLSSQLLLIEPSDVEFIRVMDAFSTAGPGEYDMDIVNHLYGGDALVIPHRPYNLLTGEFRSKNHDAYLGNSKEDWDSERMFKEAKYLHFSDWPLPKVCPNIEFAPPSHSYSLCSIAMDYRPPPGG</sequence>
<dbReference type="SUPFAM" id="SSF53448">
    <property type="entry name" value="Nucleotide-diphospho-sugar transferases"/>
    <property type="match status" value="1"/>
</dbReference>
<dbReference type="AlphaFoldDB" id="A0A9W9ER30"/>
<evidence type="ECO:0000313" key="1">
    <source>
        <dbReference type="EMBL" id="KAJ5086315.1"/>
    </source>
</evidence>
<dbReference type="GeneID" id="81397316"/>
<dbReference type="OrthoDB" id="2014201at2759"/>
<dbReference type="EMBL" id="JAPMSZ010000010">
    <property type="protein sequence ID" value="KAJ5086315.1"/>
    <property type="molecule type" value="Genomic_DNA"/>
</dbReference>
<evidence type="ECO:0000313" key="2">
    <source>
        <dbReference type="Proteomes" id="UP001141434"/>
    </source>
</evidence>
<dbReference type="InterPro" id="IPR029044">
    <property type="entry name" value="Nucleotide-diphossugar_trans"/>
</dbReference>
<dbReference type="RefSeq" id="XP_056508440.1">
    <property type="nucleotide sequence ID" value="XM_056658147.1"/>
</dbReference>
<keyword evidence="2" id="KW-1185">Reference proteome</keyword>
<gene>
    <name evidence="1" type="ORF">NUU61_007622</name>
</gene>